<keyword evidence="4" id="KW-1185">Reference proteome</keyword>
<dbReference type="AlphaFoldDB" id="A0A8H3ZDT2"/>
<feature type="compositionally biased region" description="Basic and acidic residues" evidence="1">
    <location>
        <begin position="338"/>
        <end position="356"/>
    </location>
</feature>
<evidence type="ECO:0000256" key="1">
    <source>
        <dbReference type="SAM" id="MobiDB-lite"/>
    </source>
</evidence>
<feature type="transmembrane region" description="Helical" evidence="2">
    <location>
        <begin position="172"/>
        <end position="196"/>
    </location>
</feature>
<proteinExistence type="predicted"/>
<organism evidence="3 4">
    <name type="scientific">Venturia inaequalis</name>
    <name type="common">Apple scab fungus</name>
    <dbReference type="NCBI Taxonomy" id="5025"/>
    <lineage>
        <taxon>Eukaryota</taxon>
        <taxon>Fungi</taxon>
        <taxon>Dikarya</taxon>
        <taxon>Ascomycota</taxon>
        <taxon>Pezizomycotina</taxon>
        <taxon>Dothideomycetes</taxon>
        <taxon>Pleosporomycetidae</taxon>
        <taxon>Venturiales</taxon>
        <taxon>Venturiaceae</taxon>
        <taxon>Venturia</taxon>
    </lineage>
</organism>
<evidence type="ECO:0000313" key="3">
    <source>
        <dbReference type="EMBL" id="KAE9989622.1"/>
    </source>
</evidence>
<feature type="region of interest" description="Disordered" evidence="1">
    <location>
        <begin position="227"/>
        <end position="252"/>
    </location>
</feature>
<feature type="region of interest" description="Disordered" evidence="1">
    <location>
        <begin position="282"/>
        <end position="386"/>
    </location>
</feature>
<protein>
    <submittedName>
        <fullName evidence="3">Uncharacterized protein</fullName>
    </submittedName>
</protein>
<sequence>MGLLAQRQIFDPFCPSGGKWYACSIDSPSQFVGCCASTEDPCGESSCSAGNLRAAGYDPTYHHYLPDVSCPFASSAYKCMASNSFSFFGCCKKDPCFSGSICARSDLEAAFLPSESGAAAAFLPSSTYSSSKSTSTSLLSSSASFSTATFTSLAASSAPTIAASSSNGNKKFIIGGASGGAGLLAIIIGWLVYHCLYARQSRKLKHEDFDRRRSCTLPPIETTFSQVRKHEAMKPESPPVSSSIHNPPRNVYSPDYAATPSVSSLSASKAYAMPALQSQPLPKSLTSRVHSVSRKDVPYSRLPQPSGHLIQEDSRNPRERSGNWNTYTSRGPGPSPRGPRDHLSDLPPDFGRRHSDEMDESQYYTDGEGRERIRLVRSGTVAPIPE</sequence>
<feature type="compositionally biased region" description="Basic and acidic residues" evidence="1">
    <location>
        <begin position="310"/>
        <end position="321"/>
    </location>
</feature>
<keyword evidence="2" id="KW-0812">Transmembrane</keyword>
<evidence type="ECO:0000256" key="2">
    <source>
        <dbReference type="SAM" id="Phobius"/>
    </source>
</evidence>
<dbReference type="EMBL" id="WNWR01000177">
    <property type="protein sequence ID" value="KAE9989622.1"/>
    <property type="molecule type" value="Genomic_DNA"/>
</dbReference>
<accession>A0A8H3ZDT2</accession>
<reference evidence="3 4" key="1">
    <citation type="submission" date="2019-07" db="EMBL/GenBank/DDBJ databases">
        <title>Venturia inaequalis Genome Resource.</title>
        <authorList>
            <person name="Lichtner F.J."/>
        </authorList>
    </citation>
    <scope>NUCLEOTIDE SEQUENCE [LARGE SCALE GENOMIC DNA]</scope>
    <source>
        <strain evidence="3 4">DMI_063113</strain>
    </source>
</reference>
<dbReference type="Proteomes" id="UP000490939">
    <property type="component" value="Unassembled WGS sequence"/>
</dbReference>
<gene>
    <name evidence="3" type="ORF">EG327_002458</name>
</gene>
<keyword evidence="2" id="KW-0472">Membrane</keyword>
<comment type="caution">
    <text evidence="3">The sequence shown here is derived from an EMBL/GenBank/DDBJ whole genome shotgun (WGS) entry which is preliminary data.</text>
</comment>
<evidence type="ECO:0000313" key="4">
    <source>
        <dbReference type="Proteomes" id="UP000490939"/>
    </source>
</evidence>
<keyword evidence="2" id="KW-1133">Transmembrane helix</keyword>
<name>A0A8H3ZDT2_VENIN</name>